<reference evidence="1" key="1">
    <citation type="submission" date="2018-02" db="EMBL/GenBank/DDBJ databases">
        <title>Rhizophora mucronata_Transcriptome.</title>
        <authorList>
            <person name="Meera S.P."/>
            <person name="Sreeshan A."/>
            <person name="Augustine A."/>
        </authorList>
    </citation>
    <scope>NUCLEOTIDE SEQUENCE</scope>
    <source>
        <tissue evidence="1">Leaf</tissue>
    </source>
</reference>
<dbReference type="EMBL" id="GGEC01080556">
    <property type="protein sequence ID" value="MBX61040.1"/>
    <property type="molecule type" value="Transcribed_RNA"/>
</dbReference>
<organism evidence="1">
    <name type="scientific">Rhizophora mucronata</name>
    <name type="common">Asiatic mangrove</name>
    <dbReference type="NCBI Taxonomy" id="61149"/>
    <lineage>
        <taxon>Eukaryota</taxon>
        <taxon>Viridiplantae</taxon>
        <taxon>Streptophyta</taxon>
        <taxon>Embryophyta</taxon>
        <taxon>Tracheophyta</taxon>
        <taxon>Spermatophyta</taxon>
        <taxon>Magnoliopsida</taxon>
        <taxon>eudicotyledons</taxon>
        <taxon>Gunneridae</taxon>
        <taxon>Pentapetalae</taxon>
        <taxon>rosids</taxon>
        <taxon>fabids</taxon>
        <taxon>Malpighiales</taxon>
        <taxon>Rhizophoraceae</taxon>
        <taxon>Rhizophora</taxon>
    </lineage>
</organism>
<protein>
    <submittedName>
        <fullName evidence="1">Uncharacterized protein</fullName>
    </submittedName>
</protein>
<proteinExistence type="predicted"/>
<sequence length="66" mass="7387">MNVGSDCCVTSCRKRIGLSLNCEEGWVMDTCRAVEPEVLPGFLISNRSRSAAKKFKAKFLQKLIFC</sequence>
<name>A0A2P2Q213_RHIMU</name>
<accession>A0A2P2Q213</accession>
<dbReference type="AlphaFoldDB" id="A0A2P2Q213"/>
<evidence type="ECO:0000313" key="1">
    <source>
        <dbReference type="EMBL" id="MBX61040.1"/>
    </source>
</evidence>